<evidence type="ECO:0000313" key="3">
    <source>
        <dbReference type="Proteomes" id="UP000746471"/>
    </source>
</evidence>
<sequence>MMIINNVTILSMKDDRLTAGQYVKIENETIRAIQSSPFAETGDVEIVDGTDQYLMPGLINMHTHLGDNPDDLQLYLVNGVTTIRNMWGYGRFKPMNWIMGTRVFDHLTLKRQIENAEVVGPDIITAGALLDGNPPVFPKYMYLHALSDREQTRRIIERQALQGYDFIKIYHALSRQQFDEIMIYAGQYNMRVAGHVPDDVGVMHALDSKMWTMEHLYGFINPYRPDLNPDMETVKVLSHQAAEKKVWQCPTLVANERLANTAMQKTYERERSFQYVSKRQRKGMRFLQKASEQLYEKKGIPGNHVYMDDYKAIVELLRRAGAGILVGTDKAVPYVVAGFSEHREMALLQDAGLSRYEVIRAATADAAKCLGLSDSLGTVEVGKRANLILTTSNPLDDLNAIQMHTGVFKAGVFYSRTECDAMLSKIQSAI</sequence>
<reference evidence="2 3" key="1">
    <citation type="submission" date="2021-05" db="EMBL/GenBank/DDBJ databases">
        <title>Fusibacter ferrireducens sp. nov., an anaerobic, sulfur- and Fe-reducing bacterium isolated from the mangrove sediment.</title>
        <authorList>
            <person name="Qiu D."/>
        </authorList>
    </citation>
    <scope>NUCLEOTIDE SEQUENCE [LARGE SCALE GENOMIC DNA]</scope>
    <source>
        <strain evidence="2 3">DSM 12116</strain>
    </source>
</reference>
<dbReference type="Proteomes" id="UP000746471">
    <property type="component" value="Unassembled WGS sequence"/>
</dbReference>
<feature type="domain" description="Amidohydrolase-related" evidence="1">
    <location>
        <begin position="53"/>
        <end position="400"/>
    </location>
</feature>
<organism evidence="2 3">
    <name type="scientific">Fusibacter paucivorans</name>
    <dbReference type="NCBI Taxonomy" id="76009"/>
    <lineage>
        <taxon>Bacteria</taxon>
        <taxon>Bacillati</taxon>
        <taxon>Bacillota</taxon>
        <taxon>Clostridia</taxon>
        <taxon>Eubacteriales</taxon>
        <taxon>Eubacteriales Family XII. Incertae Sedis</taxon>
        <taxon>Fusibacter</taxon>
    </lineage>
</organism>
<dbReference type="RefSeq" id="WP_213236249.1">
    <property type="nucleotide sequence ID" value="NZ_JAHBCL010000009.1"/>
</dbReference>
<accession>A0ABS5PNA8</accession>
<name>A0ABS5PNA8_9FIRM</name>
<evidence type="ECO:0000313" key="2">
    <source>
        <dbReference type="EMBL" id="MBS7526392.1"/>
    </source>
</evidence>
<dbReference type="InterPro" id="IPR011059">
    <property type="entry name" value="Metal-dep_hydrolase_composite"/>
</dbReference>
<gene>
    <name evidence="2" type="ORF">KHM83_06860</name>
</gene>
<proteinExistence type="predicted"/>
<comment type="caution">
    <text evidence="2">The sequence shown here is derived from an EMBL/GenBank/DDBJ whole genome shotgun (WGS) entry which is preliminary data.</text>
</comment>
<dbReference type="Pfam" id="PF01979">
    <property type="entry name" value="Amidohydro_1"/>
    <property type="match status" value="1"/>
</dbReference>
<dbReference type="EMBL" id="JAHBCL010000009">
    <property type="protein sequence ID" value="MBS7526392.1"/>
    <property type="molecule type" value="Genomic_DNA"/>
</dbReference>
<dbReference type="PANTHER" id="PTHR43135:SF3">
    <property type="entry name" value="ALPHA-D-RIBOSE 1-METHYLPHOSPHONATE 5-TRIPHOSPHATE DIPHOSPHATASE"/>
    <property type="match status" value="1"/>
</dbReference>
<dbReference type="Gene3D" id="3.40.50.10910">
    <property type="entry name" value="Amidohydrolase"/>
    <property type="match status" value="1"/>
</dbReference>
<protein>
    <submittedName>
        <fullName evidence="2">Amidohydrolase family protein</fullName>
    </submittedName>
</protein>
<evidence type="ECO:0000259" key="1">
    <source>
        <dbReference type="Pfam" id="PF01979"/>
    </source>
</evidence>
<dbReference type="Gene3D" id="2.30.40.10">
    <property type="entry name" value="Urease, subunit C, domain 1"/>
    <property type="match status" value="1"/>
</dbReference>
<dbReference type="InterPro" id="IPR051781">
    <property type="entry name" value="Metallo-dep_Hydrolase"/>
</dbReference>
<dbReference type="PANTHER" id="PTHR43135">
    <property type="entry name" value="ALPHA-D-RIBOSE 1-METHYLPHOSPHONATE 5-TRIPHOSPHATE DIPHOSPHATASE"/>
    <property type="match status" value="1"/>
</dbReference>
<dbReference type="Gene3D" id="1.20.58.520">
    <property type="entry name" value="Amidohydrolase"/>
    <property type="match status" value="1"/>
</dbReference>
<dbReference type="InterPro" id="IPR006680">
    <property type="entry name" value="Amidohydro-rel"/>
</dbReference>
<dbReference type="SUPFAM" id="SSF51556">
    <property type="entry name" value="Metallo-dependent hydrolases"/>
    <property type="match status" value="1"/>
</dbReference>
<dbReference type="InterPro" id="IPR032466">
    <property type="entry name" value="Metal_Hydrolase"/>
</dbReference>
<dbReference type="Gene3D" id="3.30.110.90">
    <property type="entry name" value="Amidohydrolase"/>
    <property type="match status" value="1"/>
</dbReference>
<keyword evidence="3" id="KW-1185">Reference proteome</keyword>
<dbReference type="SUPFAM" id="SSF51338">
    <property type="entry name" value="Composite domain of metallo-dependent hydrolases"/>
    <property type="match status" value="1"/>
</dbReference>